<keyword evidence="1" id="KW-0732">Signal</keyword>
<feature type="chain" id="PRO_5022787227" evidence="1">
    <location>
        <begin position="27"/>
        <end position="222"/>
    </location>
</feature>
<dbReference type="Pfam" id="PF05643">
    <property type="entry name" value="GNA1162-like"/>
    <property type="match status" value="1"/>
</dbReference>
<dbReference type="EMBL" id="CABPSC010000005">
    <property type="protein sequence ID" value="VVD93247.1"/>
    <property type="molecule type" value="Genomic_DNA"/>
</dbReference>
<sequence>MIVRLCKWISVAALAVVMTGCAVHQAKPYDYTAFKESKPKSILVLPPLNESPDIDATYSVFSQVTAPLGEAGYYVLPVALVDESFRQNGLTVAGDIHQVSPAKLREIFGADAALYIKIEQYGTKYMVVDSATVVTVTAELIDLRNGAKLWSGAASASNNEGGNNNSGGGLIGMLVTAAVKQIINSVSNAGYTVAGTASARLLSAGRPNGILYGPRSPKYGTD</sequence>
<keyword evidence="2" id="KW-0449">Lipoprotein</keyword>
<dbReference type="Gene3D" id="3.40.50.10610">
    <property type="entry name" value="ABC-type transport auxiliary lipoprotein component"/>
    <property type="match status" value="1"/>
</dbReference>
<protein>
    <submittedName>
        <fullName evidence="2">Lipoprotein</fullName>
    </submittedName>
</protein>
<feature type="signal peptide" evidence="1">
    <location>
        <begin position="1"/>
        <end position="26"/>
    </location>
</feature>
<evidence type="ECO:0000256" key="1">
    <source>
        <dbReference type="SAM" id="SignalP"/>
    </source>
</evidence>
<gene>
    <name evidence="2" type="ORF">PNO31109_01718</name>
</gene>
<dbReference type="Proteomes" id="UP000367825">
    <property type="component" value="Unassembled WGS sequence"/>
</dbReference>
<accession>A0A5E4TZH5</accession>
<reference evidence="2 3" key="1">
    <citation type="submission" date="2019-08" db="EMBL/GenBank/DDBJ databases">
        <authorList>
            <person name="Peeters C."/>
        </authorList>
    </citation>
    <scope>NUCLEOTIDE SEQUENCE [LARGE SCALE GENOMIC DNA]</scope>
    <source>
        <strain evidence="2 3">LMG 31109</strain>
    </source>
</reference>
<dbReference type="RefSeq" id="WP_174966334.1">
    <property type="nucleotide sequence ID" value="NZ_CABPSC010000005.1"/>
</dbReference>
<dbReference type="AlphaFoldDB" id="A0A5E4TZH5"/>
<evidence type="ECO:0000313" key="2">
    <source>
        <dbReference type="EMBL" id="VVD93247.1"/>
    </source>
</evidence>
<keyword evidence="3" id="KW-1185">Reference proteome</keyword>
<dbReference type="PROSITE" id="PS51257">
    <property type="entry name" value="PROKAR_LIPOPROTEIN"/>
    <property type="match status" value="1"/>
</dbReference>
<organism evidence="2 3">
    <name type="scientific">Pandoraea nosoerga</name>
    <dbReference type="NCBI Taxonomy" id="2508296"/>
    <lineage>
        <taxon>Bacteria</taxon>
        <taxon>Pseudomonadati</taxon>
        <taxon>Pseudomonadota</taxon>
        <taxon>Betaproteobacteria</taxon>
        <taxon>Burkholderiales</taxon>
        <taxon>Burkholderiaceae</taxon>
        <taxon>Pandoraea</taxon>
    </lineage>
</organism>
<name>A0A5E4TZH5_9BURK</name>
<dbReference type="InterPro" id="IPR008517">
    <property type="entry name" value="GNA1162-like"/>
</dbReference>
<proteinExistence type="predicted"/>
<evidence type="ECO:0000313" key="3">
    <source>
        <dbReference type="Proteomes" id="UP000367825"/>
    </source>
</evidence>